<dbReference type="RefSeq" id="WP_154546113.1">
    <property type="nucleotide sequence ID" value="NZ_VULO01000012.1"/>
</dbReference>
<protein>
    <submittedName>
        <fullName evidence="3">PspA/IM30 family protein</fullName>
    </submittedName>
</protein>
<dbReference type="Pfam" id="PF04012">
    <property type="entry name" value="PspA_IM30"/>
    <property type="match status" value="1"/>
</dbReference>
<name>A0A6N7VVX8_9ACTO</name>
<evidence type="ECO:0000313" key="4">
    <source>
        <dbReference type="Proteomes" id="UP000470875"/>
    </source>
</evidence>
<comment type="similarity">
    <text evidence="1">Belongs to the PspA/Vipp/IM30 family.</text>
</comment>
<proteinExistence type="inferred from homology"/>
<organism evidence="3 4">
    <name type="scientific">Scrofimicrobium canadense</name>
    <dbReference type="NCBI Taxonomy" id="2652290"/>
    <lineage>
        <taxon>Bacteria</taxon>
        <taxon>Bacillati</taxon>
        <taxon>Actinomycetota</taxon>
        <taxon>Actinomycetes</taxon>
        <taxon>Actinomycetales</taxon>
        <taxon>Actinomycetaceae</taxon>
        <taxon>Scrofimicrobium</taxon>
    </lineage>
</organism>
<dbReference type="PANTHER" id="PTHR31088:SF6">
    <property type="entry name" value="PHAGE SHOCK PROTEIN A"/>
    <property type="match status" value="1"/>
</dbReference>
<evidence type="ECO:0000313" key="3">
    <source>
        <dbReference type="EMBL" id="MSS85140.1"/>
    </source>
</evidence>
<comment type="caution">
    <text evidence="3">The sequence shown here is derived from an EMBL/GenBank/DDBJ whole genome shotgun (WGS) entry which is preliminary data.</text>
</comment>
<evidence type="ECO:0000256" key="1">
    <source>
        <dbReference type="ARBA" id="ARBA00043985"/>
    </source>
</evidence>
<sequence length="242" mass="26624">MAQKESIFGRISQLLKANINALIDKAEDPGKMIDQLIRDYTNEIAEAEQAVAQTIGNLRLAEKDYDEDQRAAVEWGQKAVAASNKAEQCRTSGDTAGADKWDNLAKVAIGKQISFEEQAKSAEPLIESQRKVVDQLKDGLNQMKTRLADLKNRRDQLVARQKTAEAQAKVNDAIGSINVLDPTSELSRFEDKIKRTEALVAGQQELAADSIESQFAELETDASQIEVEARLAALKNKNTPDA</sequence>
<dbReference type="EMBL" id="VULO01000012">
    <property type="protein sequence ID" value="MSS85140.1"/>
    <property type="molecule type" value="Genomic_DNA"/>
</dbReference>
<evidence type="ECO:0000256" key="2">
    <source>
        <dbReference type="SAM" id="Coils"/>
    </source>
</evidence>
<dbReference type="AlphaFoldDB" id="A0A6N7VVX8"/>
<dbReference type="InterPro" id="IPR007157">
    <property type="entry name" value="PspA_VIPP1"/>
</dbReference>
<accession>A0A6N7VVX8</accession>
<reference evidence="3 4" key="1">
    <citation type="submission" date="2019-08" db="EMBL/GenBank/DDBJ databases">
        <title>In-depth cultivation of the pig gut microbiome towards novel bacterial diversity and tailored functional studies.</title>
        <authorList>
            <person name="Wylensek D."/>
            <person name="Hitch T.C.A."/>
            <person name="Clavel T."/>
        </authorList>
    </citation>
    <scope>NUCLEOTIDE SEQUENCE [LARGE SCALE GENOMIC DNA]</scope>
    <source>
        <strain evidence="3 4">WB03_NA08</strain>
    </source>
</reference>
<dbReference type="Proteomes" id="UP000470875">
    <property type="component" value="Unassembled WGS sequence"/>
</dbReference>
<feature type="coiled-coil region" evidence="2">
    <location>
        <begin position="126"/>
        <end position="167"/>
    </location>
</feature>
<dbReference type="PANTHER" id="PTHR31088">
    <property type="entry name" value="MEMBRANE-ASSOCIATED PROTEIN VIPP1, CHLOROPLASTIC"/>
    <property type="match status" value="1"/>
</dbReference>
<gene>
    <name evidence="3" type="ORF">FYJ24_10285</name>
</gene>
<keyword evidence="2" id="KW-0175">Coiled coil</keyword>
<feature type="coiled-coil region" evidence="2">
    <location>
        <begin position="37"/>
        <end position="64"/>
    </location>
</feature>
<keyword evidence="4" id="KW-1185">Reference proteome</keyword>